<dbReference type="PANTHER" id="PTHR45719:SF8">
    <property type="entry name" value="BETA-GLUCURONOSYLTRANSFERASE GLCAT14C"/>
    <property type="match status" value="1"/>
</dbReference>
<dbReference type="EMBL" id="LR746264">
    <property type="protein sequence ID" value="CAA7389666.1"/>
    <property type="molecule type" value="Genomic_DNA"/>
</dbReference>
<dbReference type="OrthoDB" id="2019572at2759"/>
<dbReference type="Proteomes" id="UP000663760">
    <property type="component" value="Chromosome 1"/>
</dbReference>
<proteinExistence type="predicted"/>
<dbReference type="GO" id="GO:0015020">
    <property type="term" value="F:glucuronosyltransferase activity"/>
    <property type="evidence" value="ECO:0007669"/>
    <property type="project" value="InterPro"/>
</dbReference>
<keyword evidence="2" id="KW-0328">Glycosyltransferase</keyword>
<dbReference type="Pfam" id="PF02485">
    <property type="entry name" value="Branch"/>
    <property type="match status" value="1"/>
</dbReference>
<evidence type="ECO:0000256" key="1">
    <source>
        <dbReference type="ARBA" id="ARBA00004606"/>
    </source>
</evidence>
<organism evidence="6 7">
    <name type="scientific">Spirodela intermedia</name>
    <name type="common">Intermediate duckweed</name>
    <dbReference type="NCBI Taxonomy" id="51605"/>
    <lineage>
        <taxon>Eukaryota</taxon>
        <taxon>Viridiplantae</taxon>
        <taxon>Streptophyta</taxon>
        <taxon>Embryophyta</taxon>
        <taxon>Tracheophyta</taxon>
        <taxon>Spermatophyta</taxon>
        <taxon>Magnoliopsida</taxon>
        <taxon>Liliopsida</taxon>
        <taxon>Araceae</taxon>
        <taxon>Lemnoideae</taxon>
        <taxon>Spirodela</taxon>
    </lineage>
</organism>
<dbReference type="GO" id="GO:0016020">
    <property type="term" value="C:membrane"/>
    <property type="evidence" value="ECO:0007669"/>
    <property type="project" value="UniProtKB-SubCell"/>
</dbReference>
<protein>
    <submittedName>
        <fullName evidence="6">Uncharacterized protein</fullName>
    </submittedName>
</protein>
<evidence type="ECO:0000256" key="2">
    <source>
        <dbReference type="ARBA" id="ARBA00022676"/>
    </source>
</evidence>
<accession>A0A7I8K046</accession>
<evidence type="ECO:0000313" key="6">
    <source>
        <dbReference type="EMBL" id="CAA7389666.1"/>
    </source>
</evidence>
<evidence type="ECO:0000313" key="7">
    <source>
        <dbReference type="Proteomes" id="UP000663760"/>
    </source>
</evidence>
<gene>
    <name evidence="6" type="ORF">SI8410_01001665</name>
</gene>
<name>A0A7I8K046_SPIIN</name>
<dbReference type="InterPro" id="IPR044610">
    <property type="entry name" value="GLCAT14A/B/C"/>
</dbReference>
<keyword evidence="7" id="KW-1185">Reference proteome</keyword>
<evidence type="ECO:0000256" key="5">
    <source>
        <dbReference type="ARBA" id="ARBA00023180"/>
    </source>
</evidence>
<sequence length="412" mass="47103">MKRSHRLVTGVPLQRKCLLLFSLIAPVLILSLVLAAALGQSRLLLSRESSYSAAGQLPRYLPKLAYLISGTRGEGARLRRLLQAVYHPSNFYVVHIAASPDEWADLWQYVALEPVFRAHDNVLVMAADTVSEKGPTVVAFTLHAVAILLRKSENWDWFINLNAADYPLMPQDDLIHIFSYLPRDLNFIGHTSKIGWKEFERVRPVIVDPALYDSNKTEVFWAKEKRSVPSSFKLFVGPPWMVLTRSFLEFCIWGWDNLPRTLLLYYTNFLSSSESYFHTVICNSQEFQNTTVNHGLRFMSWGNPPQHQPLPLGLHHFDLMVESGAPFAHKLLPDDALLDRIDRQLLRQADGRFTPGGWYRNGSTVGVRRRGRGRSRGVRYQPILRPTVGSARLERLLVKLLDPEQFRAQQCE</sequence>
<keyword evidence="4" id="KW-0472">Membrane</keyword>
<evidence type="ECO:0000256" key="3">
    <source>
        <dbReference type="ARBA" id="ARBA00022679"/>
    </source>
</evidence>
<keyword evidence="3" id="KW-0808">Transferase</keyword>
<reference evidence="6" key="1">
    <citation type="submission" date="2020-02" db="EMBL/GenBank/DDBJ databases">
        <authorList>
            <person name="Scholz U."/>
            <person name="Mascher M."/>
            <person name="Fiebig A."/>
        </authorList>
    </citation>
    <scope>NUCLEOTIDE SEQUENCE</scope>
</reference>
<dbReference type="AlphaFoldDB" id="A0A7I8K046"/>
<keyword evidence="5" id="KW-0325">Glycoprotein</keyword>
<dbReference type="PANTHER" id="PTHR45719">
    <property type="entry name" value="GLYCOSYLTRANSFERASE"/>
    <property type="match status" value="1"/>
</dbReference>
<evidence type="ECO:0000256" key="4">
    <source>
        <dbReference type="ARBA" id="ARBA00023136"/>
    </source>
</evidence>
<dbReference type="InterPro" id="IPR003406">
    <property type="entry name" value="Glyco_trans_14"/>
</dbReference>
<comment type="subcellular location">
    <subcellularLocation>
        <location evidence="1">Membrane</location>
        <topology evidence="1">Single-pass type II membrane protein</topology>
    </subcellularLocation>
</comment>